<dbReference type="InterPro" id="IPR001647">
    <property type="entry name" value="HTH_TetR"/>
</dbReference>
<dbReference type="SUPFAM" id="SSF48498">
    <property type="entry name" value="Tetracyclin repressor-like, C-terminal domain"/>
    <property type="match status" value="1"/>
</dbReference>
<dbReference type="GO" id="GO:0003700">
    <property type="term" value="F:DNA-binding transcription factor activity"/>
    <property type="evidence" value="ECO:0007669"/>
    <property type="project" value="TreeGrafter"/>
</dbReference>
<keyword evidence="1" id="KW-0805">Transcription regulation</keyword>
<keyword evidence="3" id="KW-0804">Transcription</keyword>
<dbReference type="PROSITE" id="PS50977">
    <property type="entry name" value="HTH_TETR_2"/>
    <property type="match status" value="1"/>
</dbReference>
<dbReference type="InterPro" id="IPR041478">
    <property type="entry name" value="TetR_C_27"/>
</dbReference>
<comment type="caution">
    <text evidence="6">The sequence shown here is derived from an EMBL/GenBank/DDBJ whole genome shotgun (WGS) entry which is preliminary data.</text>
</comment>
<organism evidence="6 7">
    <name type="scientific">Elstera litoralis</name>
    <dbReference type="NCBI Taxonomy" id="552518"/>
    <lineage>
        <taxon>Bacteria</taxon>
        <taxon>Pseudomonadati</taxon>
        <taxon>Pseudomonadota</taxon>
        <taxon>Alphaproteobacteria</taxon>
        <taxon>Rhodospirillales</taxon>
        <taxon>Rhodospirillaceae</taxon>
        <taxon>Elstera</taxon>
    </lineage>
</organism>
<name>A0A0F3IQZ5_9PROT</name>
<evidence type="ECO:0000256" key="3">
    <source>
        <dbReference type="ARBA" id="ARBA00023163"/>
    </source>
</evidence>
<dbReference type="PANTHER" id="PTHR30055:SF151">
    <property type="entry name" value="TRANSCRIPTIONAL REGULATORY PROTEIN"/>
    <property type="match status" value="1"/>
</dbReference>
<dbReference type="SUPFAM" id="SSF46689">
    <property type="entry name" value="Homeodomain-like"/>
    <property type="match status" value="1"/>
</dbReference>
<dbReference type="OrthoDB" id="9802802at2"/>
<dbReference type="Proteomes" id="UP000033774">
    <property type="component" value="Unassembled WGS sequence"/>
</dbReference>
<feature type="domain" description="HTH tetR-type" evidence="5">
    <location>
        <begin position="12"/>
        <end position="72"/>
    </location>
</feature>
<evidence type="ECO:0000313" key="6">
    <source>
        <dbReference type="EMBL" id="KJV08978.1"/>
    </source>
</evidence>
<dbReference type="Pfam" id="PF17935">
    <property type="entry name" value="TetR_C_27"/>
    <property type="match status" value="1"/>
</dbReference>
<dbReference type="AlphaFoldDB" id="A0A0F3IQZ5"/>
<dbReference type="GO" id="GO:0000976">
    <property type="term" value="F:transcription cis-regulatory region binding"/>
    <property type="evidence" value="ECO:0007669"/>
    <property type="project" value="TreeGrafter"/>
</dbReference>
<dbReference type="RefSeq" id="WP_045776461.1">
    <property type="nucleotide sequence ID" value="NZ_LAJY01000397.1"/>
</dbReference>
<evidence type="ECO:0000256" key="2">
    <source>
        <dbReference type="ARBA" id="ARBA00023125"/>
    </source>
</evidence>
<protein>
    <recommendedName>
        <fullName evidence="5">HTH tetR-type domain-containing protein</fullName>
    </recommendedName>
</protein>
<dbReference type="InterPro" id="IPR036271">
    <property type="entry name" value="Tet_transcr_reg_TetR-rel_C_sf"/>
</dbReference>
<feature type="DNA-binding region" description="H-T-H motif" evidence="4">
    <location>
        <begin position="35"/>
        <end position="54"/>
    </location>
</feature>
<keyword evidence="2 4" id="KW-0238">DNA-binding</keyword>
<sequence length="204" mass="22224">MTVAAPPDPPPSDLRERILTAAEEVLRRYGPAKTSVVDVARHLSMSHGNIYRVFSSKEALRGAVVERWLERAHAPLAAIVAGPGSASDRLTAWFTTLARQKIEKVTSDPELFQTYQALLHQVPELIDQHLVWLDAQVRQMLAEGQATGEFRFADLDQATVAVLAATVPFRHPDLIVATNDSPDHAKLRAVLALVIAGLKTGALA</sequence>
<evidence type="ECO:0000313" key="7">
    <source>
        <dbReference type="Proteomes" id="UP000033774"/>
    </source>
</evidence>
<dbReference type="InterPro" id="IPR050109">
    <property type="entry name" value="HTH-type_TetR-like_transc_reg"/>
</dbReference>
<dbReference type="Pfam" id="PF00440">
    <property type="entry name" value="TetR_N"/>
    <property type="match status" value="1"/>
</dbReference>
<evidence type="ECO:0000256" key="4">
    <source>
        <dbReference type="PROSITE-ProRule" id="PRU00335"/>
    </source>
</evidence>
<dbReference type="PANTHER" id="PTHR30055">
    <property type="entry name" value="HTH-TYPE TRANSCRIPTIONAL REGULATOR RUTR"/>
    <property type="match status" value="1"/>
</dbReference>
<reference evidence="6 7" key="1">
    <citation type="submission" date="2015-03" db="EMBL/GenBank/DDBJ databases">
        <title>Draft genome sequence of Elstera litoralis.</title>
        <authorList>
            <person name="Rahalkar M.C."/>
            <person name="Dhakephalkar P.K."/>
            <person name="Pore S.D."/>
            <person name="Arora P."/>
            <person name="Kapse N.G."/>
            <person name="Pandit P.S."/>
        </authorList>
    </citation>
    <scope>NUCLEOTIDE SEQUENCE [LARGE SCALE GENOMIC DNA]</scope>
    <source>
        <strain evidence="6 7">Dia-1</strain>
    </source>
</reference>
<keyword evidence="7" id="KW-1185">Reference proteome</keyword>
<dbReference type="EMBL" id="LAJY01000397">
    <property type="protein sequence ID" value="KJV08978.1"/>
    <property type="molecule type" value="Genomic_DNA"/>
</dbReference>
<evidence type="ECO:0000259" key="5">
    <source>
        <dbReference type="PROSITE" id="PS50977"/>
    </source>
</evidence>
<proteinExistence type="predicted"/>
<accession>A0A0F3IQZ5</accession>
<evidence type="ECO:0000256" key="1">
    <source>
        <dbReference type="ARBA" id="ARBA00023015"/>
    </source>
</evidence>
<dbReference type="InterPro" id="IPR009057">
    <property type="entry name" value="Homeodomain-like_sf"/>
</dbReference>
<dbReference type="Gene3D" id="1.10.357.10">
    <property type="entry name" value="Tetracycline Repressor, domain 2"/>
    <property type="match status" value="1"/>
</dbReference>
<gene>
    <name evidence="6" type="ORF">VZ95_14330</name>
</gene>